<dbReference type="EMBL" id="NKHD01000003">
    <property type="protein sequence ID" value="OXT09420.1"/>
    <property type="molecule type" value="Genomic_DNA"/>
</dbReference>
<accession>A0A231VMI8</accession>
<evidence type="ECO:0000313" key="2">
    <source>
        <dbReference type="EMBL" id="AST58096.1"/>
    </source>
</evidence>
<dbReference type="PROSITE" id="PS51257">
    <property type="entry name" value="PROKAR_LIPOPROTEIN"/>
    <property type="match status" value="1"/>
</dbReference>
<dbReference type="Gene3D" id="2.50.20.10">
    <property type="entry name" value="Lipoprotein localisation LolA/LolB/LppX"/>
    <property type="match status" value="1"/>
</dbReference>
<dbReference type="PANTHER" id="PTHR37507:SF2">
    <property type="entry name" value="SPORULATION PROTEIN YDCC"/>
    <property type="match status" value="1"/>
</dbReference>
<reference evidence="3 5" key="2">
    <citation type="submission" date="2017-06" db="EMBL/GenBank/DDBJ databases">
        <title>Isolation and characterization of a thermophilic and butanogenic Thermoanaerobacterium thermosaccharolyticum M5 capable of efficient degradation of hemicellulose.</title>
        <authorList>
            <person name="Xin F."/>
            <person name="Jiang Y."/>
        </authorList>
    </citation>
    <scope>NUCLEOTIDE SEQUENCE [LARGE SCALE GENOMIC DNA]</scope>
    <source>
        <strain evidence="3 5">M5</strain>
    </source>
</reference>
<keyword evidence="1" id="KW-0732">Signal</keyword>
<gene>
    <name evidence="3" type="ORF">CE561_00990</name>
    <name evidence="2" type="ORF">Thert_02162</name>
</gene>
<dbReference type="Proteomes" id="UP000215301">
    <property type="component" value="Unassembled WGS sequence"/>
</dbReference>
<protein>
    <submittedName>
        <fullName evidence="2">Outer membrane lipoprotein-sorting protein</fullName>
    </submittedName>
</protein>
<dbReference type="InterPro" id="IPR029046">
    <property type="entry name" value="LolA/LolB/LppX"/>
</dbReference>
<evidence type="ECO:0000313" key="5">
    <source>
        <dbReference type="Proteomes" id="UP000215301"/>
    </source>
</evidence>
<dbReference type="InterPro" id="IPR004564">
    <property type="entry name" value="OM_lipoprot_carrier_LolA-like"/>
</dbReference>
<proteinExistence type="predicted"/>
<feature type="signal peptide" evidence="1">
    <location>
        <begin position="1"/>
        <end position="17"/>
    </location>
</feature>
<dbReference type="PANTHER" id="PTHR37507">
    <property type="entry name" value="SPORULATION PROTEIN YDCC"/>
    <property type="match status" value="1"/>
</dbReference>
<dbReference type="EMBL" id="CP016893">
    <property type="protein sequence ID" value="AST58096.1"/>
    <property type="molecule type" value="Genomic_DNA"/>
</dbReference>
<feature type="chain" id="PRO_5038222868" evidence="1">
    <location>
        <begin position="18"/>
        <end position="327"/>
    </location>
</feature>
<name>A0A231VMI8_THETR</name>
<keyword evidence="2" id="KW-0449">Lipoprotein</keyword>
<evidence type="ECO:0000256" key="1">
    <source>
        <dbReference type="SAM" id="SignalP"/>
    </source>
</evidence>
<reference evidence="2 4" key="1">
    <citation type="submission" date="2016-08" db="EMBL/GenBank/DDBJ databases">
        <title>A novel genetic cassette of butanologenic Thermoanaerobacterium thermosaccharolyticum that directly convert cellulose to butanol.</title>
        <authorList>
            <person name="Li T."/>
            <person name="He J."/>
        </authorList>
    </citation>
    <scope>NUCLEOTIDE SEQUENCE [LARGE SCALE GENOMIC DNA]</scope>
    <source>
        <strain evidence="2 4">TG57</strain>
    </source>
</reference>
<evidence type="ECO:0000313" key="4">
    <source>
        <dbReference type="Proteomes" id="UP000214975"/>
    </source>
</evidence>
<dbReference type="Proteomes" id="UP000214975">
    <property type="component" value="Chromosome"/>
</dbReference>
<evidence type="ECO:0000313" key="3">
    <source>
        <dbReference type="EMBL" id="OXT09420.1"/>
    </source>
</evidence>
<dbReference type="InterPro" id="IPR052944">
    <property type="entry name" value="Sporulation_related"/>
</dbReference>
<dbReference type="CDD" id="cd16325">
    <property type="entry name" value="LolA"/>
    <property type="match status" value="1"/>
</dbReference>
<dbReference type="AlphaFoldDB" id="A0A231VMI8"/>
<dbReference type="SUPFAM" id="SSF89392">
    <property type="entry name" value="Prokaryotic lipoproteins and lipoprotein localization factors"/>
    <property type="match status" value="1"/>
</dbReference>
<sequence>MKRLLLALLLMMTIAFSGCIKKPQGDAFSNIKKSLDNLKSYTSDVDIELHNNKNVKKYSMKQLYKDGKYRMEIYDESDKPDKVIVFDGSRSYVYFSKVNQTFIEDNSENIPAYSLFASFINNFKMAGEIKKEDGVEYYCIDVPILEGNTFMYNEVMEFSKKDFKPSSMKIYDINGELFAEIRYKNFMYNPQLEDGLFSQSDISTFSRYMNIQNDLSIDIKDVYKYTGINPVFPEYIPENYVLVNVSIDMSNNNAINLTYLNGNDIIKIVESVYTFDGKGFEKKKSGDISYYKKDNQYVVDRNGLIIDVFSNEKVSPDEVLMILNSLI</sequence>
<dbReference type="RefSeq" id="WP_094043347.1">
    <property type="nucleotide sequence ID" value="NZ_CP016893.1"/>
</dbReference>
<organism evidence="3 5">
    <name type="scientific">Thermoanaerobacterium thermosaccharolyticum</name>
    <name type="common">Clostridium thermosaccharolyticum</name>
    <dbReference type="NCBI Taxonomy" id="1517"/>
    <lineage>
        <taxon>Bacteria</taxon>
        <taxon>Bacillati</taxon>
        <taxon>Bacillota</taxon>
        <taxon>Clostridia</taxon>
        <taxon>Thermoanaerobacterales</taxon>
        <taxon>Thermoanaerobacteraceae</taxon>
        <taxon>Thermoanaerobacterium</taxon>
    </lineage>
</organism>